<evidence type="ECO:0000256" key="2">
    <source>
        <dbReference type="SAM" id="Phobius"/>
    </source>
</evidence>
<reference evidence="5" key="1">
    <citation type="journal article" date="2019" name="Int. J. Syst. Evol. Microbiol.">
        <title>The Global Catalogue of Microorganisms (GCM) 10K type strain sequencing project: providing services to taxonomists for standard genome sequencing and annotation.</title>
        <authorList>
            <consortium name="The Broad Institute Genomics Platform"/>
            <consortium name="The Broad Institute Genome Sequencing Center for Infectious Disease"/>
            <person name="Wu L."/>
            <person name="Ma J."/>
        </authorList>
    </citation>
    <scope>NUCLEOTIDE SEQUENCE [LARGE SCALE GENOMIC DNA]</scope>
    <source>
        <strain evidence="5">JCM 12165</strain>
    </source>
</reference>
<keyword evidence="2" id="KW-0472">Membrane</keyword>
<dbReference type="RefSeq" id="WP_343988092.1">
    <property type="nucleotide sequence ID" value="NZ_BAAAJG010000029.1"/>
</dbReference>
<gene>
    <name evidence="4" type="ORF">ACFSCY_14235</name>
</gene>
<feature type="region of interest" description="Disordered" evidence="1">
    <location>
        <begin position="1"/>
        <end position="41"/>
    </location>
</feature>
<dbReference type="InterPro" id="IPR014729">
    <property type="entry name" value="Rossmann-like_a/b/a_fold"/>
</dbReference>
<dbReference type="Pfam" id="PF02698">
    <property type="entry name" value="DUF218"/>
    <property type="match status" value="1"/>
</dbReference>
<evidence type="ECO:0000313" key="4">
    <source>
        <dbReference type="EMBL" id="MFD1530604.1"/>
    </source>
</evidence>
<evidence type="ECO:0000313" key="5">
    <source>
        <dbReference type="Proteomes" id="UP001597145"/>
    </source>
</evidence>
<dbReference type="CDD" id="cd06259">
    <property type="entry name" value="YdcF-like"/>
    <property type="match status" value="1"/>
</dbReference>
<organism evidence="4 5">
    <name type="scientific">Pseudonocardia aurantiaca</name>
    <dbReference type="NCBI Taxonomy" id="75290"/>
    <lineage>
        <taxon>Bacteria</taxon>
        <taxon>Bacillati</taxon>
        <taxon>Actinomycetota</taxon>
        <taxon>Actinomycetes</taxon>
        <taxon>Pseudonocardiales</taxon>
        <taxon>Pseudonocardiaceae</taxon>
        <taxon>Pseudonocardia</taxon>
    </lineage>
</organism>
<evidence type="ECO:0000259" key="3">
    <source>
        <dbReference type="Pfam" id="PF02698"/>
    </source>
</evidence>
<accession>A0ABW4FJ07</accession>
<proteinExistence type="predicted"/>
<keyword evidence="2" id="KW-0812">Transmembrane</keyword>
<feature type="domain" description="DUF218" evidence="3">
    <location>
        <begin position="85"/>
        <end position="231"/>
    </location>
</feature>
<name>A0ABW4FJ07_9PSEU</name>
<dbReference type="InterPro" id="IPR003848">
    <property type="entry name" value="DUF218"/>
</dbReference>
<feature type="transmembrane region" description="Helical" evidence="2">
    <location>
        <begin position="49"/>
        <end position="73"/>
    </location>
</feature>
<keyword evidence="5" id="KW-1185">Reference proteome</keyword>
<dbReference type="Proteomes" id="UP001597145">
    <property type="component" value="Unassembled WGS sequence"/>
</dbReference>
<comment type="caution">
    <text evidence="4">The sequence shown here is derived from an EMBL/GenBank/DDBJ whole genome shotgun (WGS) entry which is preliminary data.</text>
</comment>
<keyword evidence="2" id="KW-1133">Transmembrane helix</keyword>
<sequence length="251" mass="26975">MTARNGPARREAVRSLPGDEWAAPGDPPTVPLWSEPPPAAAPRRRRRGWLVRVIVGGLLVGALVLGGTAFSVWQVARIDDRRPVDAVVVLGAAQYDGVPSSIFASRLRHAQALYEQGVAPLIVTTGGGRTGDVYTEAEAGRRYLMDRGVPADRVVAVAVGSDTLGSLQAVAARANQDGWQSALVVSDPWHSLRARTMARDTGLYAWTSPTRSGPVVQTRETQLRYIVRETAALLYYRLTHASVDTETTGLG</sequence>
<feature type="compositionally biased region" description="Pro residues" evidence="1">
    <location>
        <begin position="25"/>
        <end position="40"/>
    </location>
</feature>
<protein>
    <submittedName>
        <fullName evidence="4">YdcF family protein</fullName>
    </submittedName>
</protein>
<dbReference type="Gene3D" id="3.40.50.620">
    <property type="entry name" value="HUPs"/>
    <property type="match status" value="1"/>
</dbReference>
<dbReference type="EMBL" id="JBHUCP010000008">
    <property type="protein sequence ID" value="MFD1530604.1"/>
    <property type="molecule type" value="Genomic_DNA"/>
</dbReference>
<dbReference type="InterPro" id="IPR051599">
    <property type="entry name" value="Cell_Envelope_Assoc"/>
</dbReference>
<dbReference type="PANTHER" id="PTHR30336:SF20">
    <property type="entry name" value="DUF218 DOMAIN-CONTAINING PROTEIN"/>
    <property type="match status" value="1"/>
</dbReference>
<evidence type="ECO:0000256" key="1">
    <source>
        <dbReference type="SAM" id="MobiDB-lite"/>
    </source>
</evidence>
<dbReference type="PANTHER" id="PTHR30336">
    <property type="entry name" value="INNER MEMBRANE PROTEIN, PROBABLE PERMEASE"/>
    <property type="match status" value="1"/>
</dbReference>